<organism evidence="11 12">
    <name type="scientific">Microvirga terricola</name>
    <dbReference type="NCBI Taxonomy" id="2719797"/>
    <lineage>
        <taxon>Bacteria</taxon>
        <taxon>Pseudomonadati</taxon>
        <taxon>Pseudomonadota</taxon>
        <taxon>Alphaproteobacteria</taxon>
        <taxon>Hyphomicrobiales</taxon>
        <taxon>Methylobacteriaceae</taxon>
        <taxon>Microvirga</taxon>
    </lineage>
</organism>
<dbReference type="InterPro" id="IPR006665">
    <property type="entry name" value="OmpA-like"/>
</dbReference>
<dbReference type="Gene3D" id="3.30.1330.60">
    <property type="entry name" value="OmpA-like domain"/>
    <property type="match status" value="1"/>
</dbReference>
<keyword evidence="6 8" id="KW-0449">Lipoprotein</keyword>
<feature type="chain" id="PRO_5046678543" description="Peptidoglycan-associated lipoprotein" evidence="9">
    <location>
        <begin position="21"/>
        <end position="164"/>
    </location>
</feature>
<dbReference type="PRINTS" id="PR01021">
    <property type="entry name" value="OMPADOMAIN"/>
</dbReference>
<keyword evidence="12" id="KW-1185">Reference proteome</keyword>
<dbReference type="Proteomes" id="UP000707352">
    <property type="component" value="Unassembled WGS sequence"/>
</dbReference>
<dbReference type="NCBIfam" id="TIGR02802">
    <property type="entry name" value="Pal_lipo"/>
    <property type="match status" value="1"/>
</dbReference>
<dbReference type="InterPro" id="IPR039001">
    <property type="entry name" value="Pal"/>
</dbReference>
<dbReference type="InterPro" id="IPR006664">
    <property type="entry name" value="OMP_bac"/>
</dbReference>
<dbReference type="PROSITE" id="PS51257">
    <property type="entry name" value="PROKAR_LIPOPROTEIN"/>
    <property type="match status" value="1"/>
</dbReference>
<sequence>MTLRAVKFAAAIVLALGAAACSSNKDGADGAGGFGVGGAATPGSAQDFVVNVGDRVFFETDQTDLTPTAVATLDKQAQWLTRYPQYTFIVEGHADERGTREYNFSLSARRAQTVRDYLISRGIQASRFRTVSYGKERPVAVCNDISCWSQNRRSVTVLEAGARS</sequence>
<keyword evidence="5 8" id="KW-0998">Cell outer membrane</keyword>
<dbReference type="EMBL" id="JAATJS010000005">
    <property type="protein sequence ID" value="NIX77901.1"/>
    <property type="molecule type" value="Genomic_DNA"/>
</dbReference>
<dbReference type="PRINTS" id="PR01023">
    <property type="entry name" value="NAFLGMOTY"/>
</dbReference>
<protein>
    <recommendedName>
        <fullName evidence="8">Peptidoglycan-associated lipoprotein</fullName>
        <shortName evidence="8">PAL</shortName>
    </recommendedName>
</protein>
<evidence type="ECO:0000256" key="9">
    <source>
        <dbReference type="SAM" id="SignalP"/>
    </source>
</evidence>
<dbReference type="SUPFAM" id="SSF103088">
    <property type="entry name" value="OmpA-like"/>
    <property type="match status" value="1"/>
</dbReference>
<evidence type="ECO:0000313" key="12">
    <source>
        <dbReference type="Proteomes" id="UP000707352"/>
    </source>
</evidence>
<keyword evidence="3 8" id="KW-0472">Membrane</keyword>
<feature type="domain" description="OmpA-like" evidence="10">
    <location>
        <begin position="45"/>
        <end position="162"/>
    </location>
</feature>
<comment type="subunit">
    <text evidence="8">The Tol-Pal system is composed of five core proteins: the inner membrane proteins TolA, TolQ and TolR, the periplasmic protein TolB and the outer membrane protein Pal. They form a network linking the inner and outer membranes and the peptidoglycan layer.</text>
</comment>
<dbReference type="InterPro" id="IPR014169">
    <property type="entry name" value="Pal_lipo_C"/>
</dbReference>
<comment type="caution">
    <text evidence="11">The sequence shown here is derived from an EMBL/GenBank/DDBJ whole genome shotgun (WGS) entry which is preliminary data.</text>
</comment>
<dbReference type="CDD" id="cd07185">
    <property type="entry name" value="OmpA_C-like"/>
    <property type="match status" value="1"/>
</dbReference>
<dbReference type="PANTHER" id="PTHR30329:SF21">
    <property type="entry name" value="LIPOPROTEIN YIAD-RELATED"/>
    <property type="match status" value="1"/>
</dbReference>
<keyword evidence="7 8" id="KW-0131">Cell cycle</keyword>
<comment type="subcellular location">
    <subcellularLocation>
        <location evidence="8">Cell outer membrane</location>
        <topology evidence="8">Lipid-anchor</topology>
    </subcellularLocation>
</comment>
<gene>
    <name evidence="8 11" type="primary">pal</name>
    <name evidence="11" type="ORF">HB375_14975</name>
</gene>
<comment type="function">
    <text evidence="8">Part of the Tol-Pal system, which plays a role in outer membrane invagination during cell division and is important for maintaining outer membrane integrity.</text>
</comment>
<dbReference type="PROSITE" id="PS51123">
    <property type="entry name" value="OMPA_2"/>
    <property type="match status" value="1"/>
</dbReference>
<evidence type="ECO:0000256" key="7">
    <source>
        <dbReference type="ARBA" id="ARBA00023306"/>
    </source>
</evidence>
<evidence type="ECO:0000256" key="6">
    <source>
        <dbReference type="ARBA" id="ARBA00023288"/>
    </source>
</evidence>
<evidence type="ECO:0000256" key="3">
    <source>
        <dbReference type="ARBA" id="ARBA00023136"/>
    </source>
</evidence>
<name>A0ABX0VFC9_9HYPH</name>
<dbReference type="Pfam" id="PF00691">
    <property type="entry name" value="OmpA"/>
    <property type="match status" value="1"/>
</dbReference>
<dbReference type="PANTHER" id="PTHR30329">
    <property type="entry name" value="STATOR ELEMENT OF FLAGELLAR MOTOR COMPLEX"/>
    <property type="match status" value="1"/>
</dbReference>
<evidence type="ECO:0000256" key="2">
    <source>
        <dbReference type="ARBA" id="ARBA00022729"/>
    </source>
</evidence>
<proteinExistence type="inferred from homology"/>
<comment type="similarity">
    <text evidence="8">Belongs to the Pal lipoprotein family.</text>
</comment>
<evidence type="ECO:0000256" key="8">
    <source>
        <dbReference type="HAMAP-Rule" id="MF_02204"/>
    </source>
</evidence>
<dbReference type="InterPro" id="IPR036737">
    <property type="entry name" value="OmpA-like_sf"/>
</dbReference>
<evidence type="ECO:0000313" key="11">
    <source>
        <dbReference type="EMBL" id="NIX77901.1"/>
    </source>
</evidence>
<feature type="signal peptide" evidence="9">
    <location>
        <begin position="1"/>
        <end position="20"/>
    </location>
</feature>
<dbReference type="HAMAP" id="MF_02204">
    <property type="entry name" value="Pal"/>
    <property type="match status" value="1"/>
</dbReference>
<evidence type="ECO:0000256" key="1">
    <source>
        <dbReference type="ARBA" id="ARBA00022618"/>
    </source>
</evidence>
<reference evidence="11 12" key="1">
    <citation type="submission" date="2020-03" db="EMBL/GenBank/DDBJ databases">
        <title>The genome sequence of Microvirga sp. c23x22.</title>
        <authorList>
            <person name="Zhang X."/>
        </authorList>
    </citation>
    <scope>NUCLEOTIDE SEQUENCE [LARGE SCALE GENOMIC DNA]</scope>
    <source>
        <strain evidence="12">c23x22</strain>
    </source>
</reference>
<keyword evidence="2 8" id="KW-0732">Signal</keyword>
<accession>A0ABX0VFC9</accession>
<keyword evidence="1 8" id="KW-0132">Cell division</keyword>
<evidence type="ECO:0000259" key="10">
    <source>
        <dbReference type="PROSITE" id="PS51123"/>
    </source>
</evidence>
<evidence type="ECO:0000256" key="5">
    <source>
        <dbReference type="ARBA" id="ARBA00023237"/>
    </source>
</evidence>
<evidence type="ECO:0000256" key="4">
    <source>
        <dbReference type="ARBA" id="ARBA00023139"/>
    </source>
</evidence>
<keyword evidence="4 8" id="KW-0564">Palmitate</keyword>
<dbReference type="InterPro" id="IPR050330">
    <property type="entry name" value="Bact_OuterMem_StrucFunc"/>
</dbReference>